<dbReference type="PANTHER" id="PTHR10174:SF222">
    <property type="entry name" value="GH10083P-RELATED"/>
    <property type="match status" value="1"/>
</dbReference>
<comment type="caution">
    <text evidence="1">The sequence shown here is derived from an EMBL/GenBank/DDBJ whole genome shotgun (WGS) entry which is preliminary data.</text>
</comment>
<dbReference type="GO" id="GO:0016020">
    <property type="term" value="C:membrane"/>
    <property type="evidence" value="ECO:0007669"/>
    <property type="project" value="TreeGrafter"/>
</dbReference>
<dbReference type="CDD" id="cd00170">
    <property type="entry name" value="SEC14"/>
    <property type="match status" value="1"/>
</dbReference>
<dbReference type="EMBL" id="WIXP02000005">
    <property type="protein sequence ID" value="KAF6210575.1"/>
    <property type="molecule type" value="Genomic_DNA"/>
</dbReference>
<evidence type="ECO:0000313" key="2">
    <source>
        <dbReference type="Proteomes" id="UP000466442"/>
    </source>
</evidence>
<dbReference type="InterPro" id="IPR036273">
    <property type="entry name" value="CRAL/TRIO_N_dom_sf"/>
</dbReference>
<dbReference type="InterPro" id="IPR001251">
    <property type="entry name" value="CRAL-TRIO_dom"/>
</dbReference>
<dbReference type="GO" id="GO:1902936">
    <property type="term" value="F:phosphatidylinositol bisphosphate binding"/>
    <property type="evidence" value="ECO:0007669"/>
    <property type="project" value="TreeGrafter"/>
</dbReference>
<keyword evidence="2" id="KW-1185">Reference proteome</keyword>
<dbReference type="SUPFAM" id="SSF46938">
    <property type="entry name" value="CRAL/TRIO N-terminal domain"/>
    <property type="match status" value="1"/>
</dbReference>
<reference evidence="1" key="1">
    <citation type="journal article" date="2021" name="Mol. Ecol. Resour.">
        <title>Apolygus lucorum genome provides insights into omnivorousness and mesophyll feeding.</title>
        <authorList>
            <person name="Liu Y."/>
            <person name="Liu H."/>
            <person name="Wang H."/>
            <person name="Huang T."/>
            <person name="Liu B."/>
            <person name="Yang B."/>
            <person name="Yin L."/>
            <person name="Li B."/>
            <person name="Zhang Y."/>
            <person name="Zhang S."/>
            <person name="Jiang F."/>
            <person name="Zhang X."/>
            <person name="Ren Y."/>
            <person name="Wang B."/>
            <person name="Wang S."/>
            <person name="Lu Y."/>
            <person name="Wu K."/>
            <person name="Fan W."/>
            <person name="Wang G."/>
        </authorList>
    </citation>
    <scope>NUCLEOTIDE SEQUENCE</scope>
    <source>
        <strain evidence="1">12Hb</strain>
    </source>
</reference>
<organism evidence="1 2">
    <name type="scientific">Apolygus lucorum</name>
    <name type="common">Small green plant bug</name>
    <name type="synonym">Lygocoris lucorum</name>
    <dbReference type="NCBI Taxonomy" id="248454"/>
    <lineage>
        <taxon>Eukaryota</taxon>
        <taxon>Metazoa</taxon>
        <taxon>Ecdysozoa</taxon>
        <taxon>Arthropoda</taxon>
        <taxon>Hexapoda</taxon>
        <taxon>Insecta</taxon>
        <taxon>Pterygota</taxon>
        <taxon>Neoptera</taxon>
        <taxon>Paraneoptera</taxon>
        <taxon>Hemiptera</taxon>
        <taxon>Heteroptera</taxon>
        <taxon>Panheteroptera</taxon>
        <taxon>Cimicomorpha</taxon>
        <taxon>Miridae</taxon>
        <taxon>Mirini</taxon>
        <taxon>Apolygus</taxon>
    </lineage>
</organism>
<dbReference type="OrthoDB" id="6575879at2759"/>
<gene>
    <name evidence="1" type="ORF">GE061_013681</name>
</gene>
<accession>A0A6A4KA57</accession>
<dbReference type="SUPFAM" id="SSF52087">
    <property type="entry name" value="CRAL/TRIO domain"/>
    <property type="match status" value="1"/>
</dbReference>
<dbReference type="Pfam" id="PF00650">
    <property type="entry name" value="CRAL_TRIO"/>
    <property type="match status" value="1"/>
</dbReference>
<dbReference type="InterPro" id="IPR036865">
    <property type="entry name" value="CRAL-TRIO_dom_sf"/>
</dbReference>
<dbReference type="Gene3D" id="3.40.525.10">
    <property type="entry name" value="CRAL-TRIO lipid binding domain"/>
    <property type="match status" value="1"/>
</dbReference>
<protein>
    <submittedName>
        <fullName evidence="1">Uncharacterized protein</fullName>
    </submittedName>
</protein>
<dbReference type="Proteomes" id="UP000466442">
    <property type="component" value="Linkage Group LG5"/>
</dbReference>
<proteinExistence type="predicted"/>
<sequence length="321" mass="36297">MSSSSSAFNFFIPMDEKEEELALSTVGYTRSRLAEDLTLLRAWIAQQPHFPPSSQTESDEFLSNFLVGCKGSIERCKKKLDGYYTWRRRSTIFADRHPNSPGLLAVCKGVNFVMMPKCLPTGYRLLILRLKTSQYFDLTYGIRLVLLFFEKRIRFGGLTAGDTAVVDCSDCNASYLPSLNPSVIRDFMTFFQDSLATRCSNHFIINCPPIAETILNKMVRPWMSKKMSERIVVTREGNQFLLEKFPKDVLPSDYGGDAPSLDDLQEKMLQSSRELANYGDGEFFSRLSELTDESKRPKDSPIAVSESLFGVQGTIKSLTID</sequence>
<dbReference type="PANTHER" id="PTHR10174">
    <property type="entry name" value="ALPHA-TOCOPHEROL TRANSFER PROTEIN-RELATED"/>
    <property type="match status" value="1"/>
</dbReference>
<dbReference type="AlphaFoldDB" id="A0A6A4KA57"/>
<dbReference type="PRINTS" id="PR00180">
    <property type="entry name" value="CRETINALDHBP"/>
</dbReference>
<name>A0A6A4KA57_APOLU</name>
<dbReference type="PROSITE" id="PS50191">
    <property type="entry name" value="CRAL_TRIO"/>
    <property type="match status" value="1"/>
</dbReference>
<dbReference type="Gene3D" id="1.10.8.20">
    <property type="entry name" value="N-terminal domain of phosphatidylinositol transfer protein sec14p"/>
    <property type="match status" value="1"/>
</dbReference>
<evidence type="ECO:0000313" key="1">
    <source>
        <dbReference type="EMBL" id="KAF6210575.1"/>
    </source>
</evidence>